<dbReference type="KEGG" id="ble:BleG1_0458"/>
<dbReference type="STRING" id="1246626.BleG1_0458"/>
<dbReference type="AlphaFoldDB" id="A0A060LP22"/>
<reference evidence="2 3" key="1">
    <citation type="journal article" date="2014" name="Gene">
        <title>A comparative genomic analysis of the alkalitolerant soil bacterium Bacillus lehensis G1.</title>
        <authorList>
            <person name="Noor Y.M."/>
            <person name="Samsulrizal N.H."/>
            <person name="Jema'on N.A."/>
            <person name="Low K.O."/>
            <person name="Ramli A.N."/>
            <person name="Alias N.I."/>
            <person name="Damis S.I."/>
            <person name="Fuzi S.F."/>
            <person name="Isa M.N."/>
            <person name="Murad A.M."/>
            <person name="Raih M.F."/>
            <person name="Bakar F.D."/>
            <person name="Najimudin N."/>
            <person name="Mahadi N.M."/>
            <person name="Illias R.M."/>
        </authorList>
    </citation>
    <scope>NUCLEOTIDE SEQUENCE [LARGE SCALE GENOMIC DNA]</scope>
    <source>
        <strain evidence="2 3">G1</strain>
    </source>
</reference>
<gene>
    <name evidence="2" type="ORF">BleG1_0458</name>
</gene>
<accession>A0A060LP22</accession>
<evidence type="ECO:0000256" key="1">
    <source>
        <dbReference type="SAM" id="Phobius"/>
    </source>
</evidence>
<dbReference type="PATRIC" id="fig|1246626.3.peg.446"/>
<organism evidence="2 3">
    <name type="scientific">Shouchella lehensis G1</name>
    <dbReference type="NCBI Taxonomy" id="1246626"/>
    <lineage>
        <taxon>Bacteria</taxon>
        <taxon>Bacillati</taxon>
        <taxon>Bacillota</taxon>
        <taxon>Bacilli</taxon>
        <taxon>Bacillales</taxon>
        <taxon>Bacillaceae</taxon>
        <taxon>Shouchella</taxon>
    </lineage>
</organism>
<feature type="transmembrane region" description="Helical" evidence="1">
    <location>
        <begin position="198"/>
        <end position="220"/>
    </location>
</feature>
<evidence type="ECO:0000313" key="3">
    <source>
        <dbReference type="Proteomes" id="UP000027142"/>
    </source>
</evidence>
<dbReference type="Pfam" id="PF03929">
    <property type="entry name" value="PepSY_TM"/>
    <property type="match status" value="1"/>
</dbReference>
<keyword evidence="1" id="KW-0472">Membrane</keyword>
<dbReference type="EMBL" id="CP003923">
    <property type="protein sequence ID" value="AIC93066.1"/>
    <property type="molecule type" value="Genomic_DNA"/>
</dbReference>
<evidence type="ECO:0008006" key="4">
    <source>
        <dbReference type="Google" id="ProtNLM"/>
    </source>
</evidence>
<dbReference type="InterPro" id="IPR005625">
    <property type="entry name" value="PepSY-ass_TM"/>
</dbReference>
<dbReference type="PANTHER" id="PTHR34219">
    <property type="entry name" value="IRON-REGULATED INNER MEMBRANE PROTEIN-RELATED"/>
    <property type="match status" value="1"/>
</dbReference>
<dbReference type="OrthoDB" id="111691at2"/>
<proteinExistence type="predicted"/>
<feature type="transmembrane region" description="Helical" evidence="1">
    <location>
        <begin position="368"/>
        <end position="388"/>
    </location>
</feature>
<dbReference type="HOGENOM" id="CLU_031962_3_2_9"/>
<dbReference type="eggNOG" id="COG3182">
    <property type="taxonomic scope" value="Bacteria"/>
</dbReference>
<name>A0A060LP22_9BACI</name>
<dbReference type="RefSeq" id="WP_038476707.1">
    <property type="nucleotide sequence ID" value="NZ_CP003923.1"/>
</dbReference>
<feature type="transmembrane region" description="Helical" evidence="1">
    <location>
        <begin position="20"/>
        <end position="42"/>
    </location>
</feature>
<feature type="transmembrane region" description="Helical" evidence="1">
    <location>
        <begin position="409"/>
        <end position="435"/>
    </location>
</feature>
<keyword evidence="1" id="KW-1133">Transmembrane helix</keyword>
<dbReference type="PANTHER" id="PTHR34219:SF1">
    <property type="entry name" value="PEPSY DOMAIN-CONTAINING PROTEIN"/>
    <property type="match status" value="1"/>
</dbReference>
<protein>
    <recommendedName>
        <fullName evidence="4">PepSY domain-containing protein</fullName>
    </recommendedName>
</protein>
<dbReference type="Proteomes" id="UP000027142">
    <property type="component" value="Chromosome"/>
</dbReference>
<keyword evidence="1" id="KW-0812">Transmembrane</keyword>
<feature type="transmembrane region" description="Helical" evidence="1">
    <location>
        <begin position="151"/>
        <end position="171"/>
    </location>
</feature>
<evidence type="ECO:0000313" key="2">
    <source>
        <dbReference type="EMBL" id="AIC93066.1"/>
    </source>
</evidence>
<sequence>MKTDPPRSLKRYGTVWRWHFYAGLIIAPILLLLAITGGIYLFKGTIEASIYSEYYDVRPNQDGVTYPPSELIANALTAHEEIETVTSYSPSEEATRSVAIGASFEDGASGTVFMNPYTGESLGVLLDQNRVMERLIELHSELMLGTFGDRVVELTASWTIILIASGLYLWWPRRSKPTLYGVWLPRVRKGKRVLVRDLHAVPAAWLSIGLLFFVLTGMLWTGFWGNGVQHLATSTGQGYPPSIWVGDAPQSLTEDVAESAWAAQKLPVPLSGNAQGYEQVSIDDVVTTGLHRELHPSYTVYFPRSETGSFTLSAFPDQARDEATMYVDQYTGAVLADYRYDDYGLVGKWMATGITIHKGLEFGLLNQLFGLLICIGLVGIIVSGFFLWRRRKPQQHMGAPKAHSIRHNRALLVILLLFAVVFPLVALSLLVVFLLDVFLIQKNKRLKAFFHA</sequence>
<keyword evidence="3" id="KW-1185">Reference proteome</keyword>